<dbReference type="EMBL" id="JASCZI010060814">
    <property type="protein sequence ID" value="MED6136172.1"/>
    <property type="molecule type" value="Genomic_DNA"/>
</dbReference>
<keyword evidence="2" id="KW-1185">Reference proteome</keyword>
<sequence>MGDEKGGGSPKPLSYFFFIYFHALKSESFLRLIQKIEEGEDLWIVGLPETHARCVHARGAEREAPTASGGSRTLMVAEVAAMNPGRLSAAVIGRRVSKTVLEGTEKLVVVVVWGGSNGGVSQGEGWELGLG</sequence>
<evidence type="ECO:0000313" key="1">
    <source>
        <dbReference type="EMBL" id="MED6136172.1"/>
    </source>
</evidence>
<name>A0ABU6SIH9_9FABA</name>
<gene>
    <name evidence="1" type="ORF">PIB30_053573</name>
</gene>
<organism evidence="1 2">
    <name type="scientific">Stylosanthes scabra</name>
    <dbReference type="NCBI Taxonomy" id="79078"/>
    <lineage>
        <taxon>Eukaryota</taxon>
        <taxon>Viridiplantae</taxon>
        <taxon>Streptophyta</taxon>
        <taxon>Embryophyta</taxon>
        <taxon>Tracheophyta</taxon>
        <taxon>Spermatophyta</taxon>
        <taxon>Magnoliopsida</taxon>
        <taxon>eudicotyledons</taxon>
        <taxon>Gunneridae</taxon>
        <taxon>Pentapetalae</taxon>
        <taxon>rosids</taxon>
        <taxon>fabids</taxon>
        <taxon>Fabales</taxon>
        <taxon>Fabaceae</taxon>
        <taxon>Papilionoideae</taxon>
        <taxon>50 kb inversion clade</taxon>
        <taxon>dalbergioids sensu lato</taxon>
        <taxon>Dalbergieae</taxon>
        <taxon>Pterocarpus clade</taxon>
        <taxon>Stylosanthes</taxon>
    </lineage>
</organism>
<evidence type="ECO:0000313" key="2">
    <source>
        <dbReference type="Proteomes" id="UP001341840"/>
    </source>
</evidence>
<reference evidence="1 2" key="1">
    <citation type="journal article" date="2023" name="Plants (Basel)">
        <title>Bridging the Gap: Combining Genomics and Transcriptomics Approaches to Understand Stylosanthes scabra, an Orphan Legume from the Brazilian Caatinga.</title>
        <authorList>
            <person name="Ferreira-Neto J.R.C."/>
            <person name="da Silva M.D."/>
            <person name="Binneck E."/>
            <person name="de Melo N.F."/>
            <person name="da Silva R.H."/>
            <person name="de Melo A.L.T.M."/>
            <person name="Pandolfi V."/>
            <person name="Bustamante F.O."/>
            <person name="Brasileiro-Vidal A.C."/>
            <person name="Benko-Iseppon A.M."/>
        </authorList>
    </citation>
    <scope>NUCLEOTIDE SEQUENCE [LARGE SCALE GENOMIC DNA]</scope>
    <source>
        <tissue evidence="1">Leaves</tissue>
    </source>
</reference>
<accession>A0ABU6SIH9</accession>
<dbReference type="Proteomes" id="UP001341840">
    <property type="component" value="Unassembled WGS sequence"/>
</dbReference>
<protein>
    <submittedName>
        <fullName evidence="1">Uncharacterized protein</fullName>
    </submittedName>
</protein>
<comment type="caution">
    <text evidence="1">The sequence shown here is derived from an EMBL/GenBank/DDBJ whole genome shotgun (WGS) entry which is preliminary data.</text>
</comment>
<proteinExistence type="predicted"/>